<name>A0A4S8KYA5_DENBC</name>
<keyword evidence="1" id="KW-0812">Transmembrane</keyword>
<evidence type="ECO:0000256" key="1">
    <source>
        <dbReference type="SAM" id="Phobius"/>
    </source>
</evidence>
<accession>A0A4S8KYA5</accession>
<reference evidence="2 3" key="1">
    <citation type="journal article" date="2019" name="Nat. Ecol. Evol.">
        <title>Megaphylogeny resolves global patterns of mushroom evolution.</title>
        <authorList>
            <person name="Varga T."/>
            <person name="Krizsan K."/>
            <person name="Foldi C."/>
            <person name="Dima B."/>
            <person name="Sanchez-Garcia M."/>
            <person name="Sanchez-Ramirez S."/>
            <person name="Szollosi G.J."/>
            <person name="Szarkandi J.G."/>
            <person name="Papp V."/>
            <person name="Albert L."/>
            <person name="Andreopoulos W."/>
            <person name="Angelini C."/>
            <person name="Antonin V."/>
            <person name="Barry K.W."/>
            <person name="Bougher N.L."/>
            <person name="Buchanan P."/>
            <person name="Buyck B."/>
            <person name="Bense V."/>
            <person name="Catcheside P."/>
            <person name="Chovatia M."/>
            <person name="Cooper J."/>
            <person name="Damon W."/>
            <person name="Desjardin D."/>
            <person name="Finy P."/>
            <person name="Geml J."/>
            <person name="Haridas S."/>
            <person name="Hughes K."/>
            <person name="Justo A."/>
            <person name="Karasinski D."/>
            <person name="Kautmanova I."/>
            <person name="Kiss B."/>
            <person name="Kocsube S."/>
            <person name="Kotiranta H."/>
            <person name="LaButti K.M."/>
            <person name="Lechner B.E."/>
            <person name="Liimatainen K."/>
            <person name="Lipzen A."/>
            <person name="Lukacs Z."/>
            <person name="Mihaltcheva S."/>
            <person name="Morgado L.N."/>
            <person name="Niskanen T."/>
            <person name="Noordeloos M.E."/>
            <person name="Ohm R.A."/>
            <person name="Ortiz-Santana B."/>
            <person name="Ovrebo C."/>
            <person name="Racz N."/>
            <person name="Riley R."/>
            <person name="Savchenko A."/>
            <person name="Shiryaev A."/>
            <person name="Soop K."/>
            <person name="Spirin V."/>
            <person name="Szebenyi C."/>
            <person name="Tomsovsky M."/>
            <person name="Tulloss R.E."/>
            <person name="Uehling J."/>
            <person name="Grigoriev I.V."/>
            <person name="Vagvolgyi C."/>
            <person name="Papp T."/>
            <person name="Martin F.M."/>
            <person name="Miettinen O."/>
            <person name="Hibbett D.S."/>
            <person name="Nagy L.G."/>
        </authorList>
    </citation>
    <scope>NUCLEOTIDE SEQUENCE [LARGE SCALE GENOMIC DNA]</scope>
    <source>
        <strain evidence="2 3">CBS 962.96</strain>
    </source>
</reference>
<proteinExistence type="predicted"/>
<keyword evidence="3" id="KW-1185">Reference proteome</keyword>
<keyword evidence="1" id="KW-1133">Transmembrane helix</keyword>
<keyword evidence="1" id="KW-0472">Membrane</keyword>
<dbReference type="EMBL" id="ML179849">
    <property type="protein sequence ID" value="THU81019.1"/>
    <property type="molecule type" value="Genomic_DNA"/>
</dbReference>
<dbReference type="AlphaFoldDB" id="A0A4S8KYA5"/>
<evidence type="ECO:0000313" key="2">
    <source>
        <dbReference type="EMBL" id="THU81019.1"/>
    </source>
</evidence>
<feature type="transmembrane region" description="Helical" evidence="1">
    <location>
        <begin position="12"/>
        <end position="31"/>
    </location>
</feature>
<organism evidence="2 3">
    <name type="scientific">Dendrothele bispora (strain CBS 962.96)</name>
    <dbReference type="NCBI Taxonomy" id="1314807"/>
    <lineage>
        <taxon>Eukaryota</taxon>
        <taxon>Fungi</taxon>
        <taxon>Dikarya</taxon>
        <taxon>Basidiomycota</taxon>
        <taxon>Agaricomycotina</taxon>
        <taxon>Agaricomycetes</taxon>
        <taxon>Agaricomycetidae</taxon>
        <taxon>Agaricales</taxon>
        <taxon>Agaricales incertae sedis</taxon>
        <taxon>Dendrothele</taxon>
    </lineage>
</organism>
<sequence length="140" mass="15847">MPTEKNEQEKRLLIIFILLNLYVCISILSSFPTRFKPAPLMYVSLDQHSFPYLPCQSPPSLLPHHLFFLLLLRNQPLHSERSHTSTPSTRISLVYTSYLVHLPPQKRLSRKSESVPGTVTKYTRLDRSGVGCGKIAVAGS</sequence>
<protein>
    <submittedName>
        <fullName evidence="2">Uncharacterized protein</fullName>
    </submittedName>
</protein>
<dbReference type="Proteomes" id="UP000297245">
    <property type="component" value="Unassembled WGS sequence"/>
</dbReference>
<gene>
    <name evidence="2" type="ORF">K435DRAFT_487915</name>
</gene>
<evidence type="ECO:0000313" key="3">
    <source>
        <dbReference type="Proteomes" id="UP000297245"/>
    </source>
</evidence>